<evidence type="ECO:0000256" key="2">
    <source>
        <dbReference type="ARBA" id="ARBA00010400"/>
    </source>
</evidence>
<dbReference type="InterPro" id="IPR031825">
    <property type="entry name" value="RXLR"/>
</dbReference>
<feature type="chain" id="PRO_5044994212" description="RxLR effector protein" evidence="5">
    <location>
        <begin position="21"/>
        <end position="202"/>
    </location>
</feature>
<dbReference type="OrthoDB" id="127322at2759"/>
<protein>
    <recommendedName>
        <fullName evidence="5">RxLR effector protein</fullName>
    </recommendedName>
</protein>
<dbReference type="VEuPathDB" id="FungiDB:PITG_16283"/>
<reference evidence="7" key="1">
    <citation type="journal article" date="2009" name="Nature">
        <title>Genome sequence and analysis of the Irish potato famine pathogen Phytophthora infestans.</title>
        <authorList>
            <consortium name="The Broad Institute Genome Sequencing Platform"/>
            <person name="Haas B.J."/>
            <person name="Kamoun S."/>
            <person name="Zody M.C."/>
            <person name="Jiang R.H."/>
            <person name="Handsaker R.E."/>
            <person name="Cano L.M."/>
            <person name="Grabherr M."/>
            <person name="Kodira C.D."/>
            <person name="Raffaele S."/>
            <person name="Torto-Alalibo T."/>
            <person name="Bozkurt T.O."/>
            <person name="Ah-Fong A.M."/>
            <person name="Alvarado L."/>
            <person name="Anderson V.L."/>
            <person name="Armstrong M.R."/>
            <person name="Avrova A."/>
            <person name="Baxter L."/>
            <person name="Beynon J."/>
            <person name="Boevink P.C."/>
            <person name="Bollmann S.R."/>
            <person name="Bos J.I."/>
            <person name="Bulone V."/>
            <person name="Cai G."/>
            <person name="Cakir C."/>
            <person name="Carrington J.C."/>
            <person name="Chawner M."/>
            <person name="Conti L."/>
            <person name="Costanzo S."/>
            <person name="Ewan R."/>
            <person name="Fahlgren N."/>
            <person name="Fischbach M.A."/>
            <person name="Fugelstad J."/>
            <person name="Gilroy E.M."/>
            <person name="Gnerre S."/>
            <person name="Green P.J."/>
            <person name="Grenville-Briggs L.J."/>
            <person name="Griffith J."/>
            <person name="Grunwald N.J."/>
            <person name="Horn K."/>
            <person name="Horner N.R."/>
            <person name="Hu C.H."/>
            <person name="Huitema E."/>
            <person name="Jeong D.H."/>
            <person name="Jones A.M."/>
            <person name="Jones J.D."/>
            <person name="Jones R.W."/>
            <person name="Karlsson E.K."/>
            <person name="Kunjeti S.G."/>
            <person name="Lamour K."/>
            <person name="Liu Z."/>
            <person name="Ma L."/>
            <person name="Maclean D."/>
            <person name="Chibucos M.C."/>
            <person name="McDonald H."/>
            <person name="McWalters J."/>
            <person name="Meijer H.J."/>
            <person name="Morgan W."/>
            <person name="Morris P.F."/>
            <person name="Munro C.A."/>
            <person name="O'Neill K."/>
            <person name="Ospina-Giraldo M."/>
            <person name="Pinzon A."/>
            <person name="Pritchard L."/>
            <person name="Ramsahoye B."/>
            <person name="Ren Q."/>
            <person name="Restrepo S."/>
            <person name="Roy S."/>
            <person name="Sadanandom A."/>
            <person name="Savidor A."/>
            <person name="Schornack S."/>
            <person name="Schwartz D.C."/>
            <person name="Schumann U.D."/>
            <person name="Schwessinger B."/>
            <person name="Seyer L."/>
            <person name="Sharpe T."/>
            <person name="Silvar C."/>
            <person name="Song J."/>
            <person name="Studholme D.J."/>
            <person name="Sykes S."/>
            <person name="Thines M."/>
            <person name="van de Vondervoort P.J."/>
            <person name="Phuntumart V."/>
            <person name="Wawra S."/>
            <person name="Weide R."/>
            <person name="Win J."/>
            <person name="Young C."/>
            <person name="Zhou S."/>
            <person name="Fry W."/>
            <person name="Meyers B.C."/>
            <person name="van West P."/>
            <person name="Ristaino J."/>
            <person name="Govers F."/>
            <person name="Birch P.R."/>
            <person name="Whisson S.C."/>
            <person name="Judelson H.S."/>
            <person name="Nusbaum C."/>
        </authorList>
    </citation>
    <scope>NUCLEOTIDE SEQUENCE [LARGE SCALE GENOMIC DNA]</scope>
    <source>
        <strain evidence="7">T30-4</strain>
    </source>
</reference>
<evidence type="ECO:0000256" key="1">
    <source>
        <dbReference type="ARBA" id="ARBA00004613"/>
    </source>
</evidence>
<keyword evidence="7" id="KW-1185">Reference proteome</keyword>
<dbReference type="eggNOG" id="ENOG502RANW">
    <property type="taxonomic scope" value="Eukaryota"/>
</dbReference>
<name>D0NTJ0_PHYIT</name>
<evidence type="ECO:0000313" key="6">
    <source>
        <dbReference type="EMBL" id="EEY64941.1"/>
    </source>
</evidence>
<feature type="signal peptide" evidence="5">
    <location>
        <begin position="1"/>
        <end position="20"/>
    </location>
</feature>
<dbReference type="AlphaFoldDB" id="D0NTJ0"/>
<proteinExistence type="inferred from homology"/>
<dbReference type="KEGG" id="pif:PITG_16283"/>
<comment type="domain">
    <text evidence="5">The RxLR-dEER motif acts to carry the protein into the host cell cytoplasm through binding to cell surface phosphatidylinositol-3-phosphate.</text>
</comment>
<dbReference type="Proteomes" id="UP000006643">
    <property type="component" value="Unassembled WGS sequence"/>
</dbReference>
<dbReference type="STRING" id="403677.D0NTJ0"/>
<comment type="similarity">
    <text evidence="2 5">Belongs to the RxLR effector family.</text>
</comment>
<organism evidence="6 7">
    <name type="scientific">Phytophthora infestans (strain T30-4)</name>
    <name type="common">Potato late blight agent</name>
    <dbReference type="NCBI Taxonomy" id="403677"/>
    <lineage>
        <taxon>Eukaryota</taxon>
        <taxon>Sar</taxon>
        <taxon>Stramenopiles</taxon>
        <taxon>Oomycota</taxon>
        <taxon>Peronosporomycetes</taxon>
        <taxon>Peronosporales</taxon>
        <taxon>Peronosporaceae</taxon>
        <taxon>Phytophthora</taxon>
    </lineage>
</organism>
<dbReference type="InParanoid" id="D0NTJ0"/>
<dbReference type="HOGENOM" id="CLU_1357008_0_0_1"/>
<comment type="function">
    <text evidence="5">Effector that suppresses plant defense responses during pathogen infection.</text>
</comment>
<dbReference type="Pfam" id="PF16810">
    <property type="entry name" value="RXLR"/>
    <property type="match status" value="1"/>
</dbReference>
<evidence type="ECO:0000256" key="3">
    <source>
        <dbReference type="ARBA" id="ARBA00022525"/>
    </source>
</evidence>
<dbReference type="OMA" id="DETFHIM"/>
<accession>D0NTJ0</accession>
<keyword evidence="3 5" id="KW-0964">Secreted</keyword>
<dbReference type="RefSeq" id="XP_002897671.1">
    <property type="nucleotide sequence ID" value="XM_002897625.1"/>
</dbReference>
<comment type="subcellular location">
    <subcellularLocation>
        <location evidence="1 5">Secreted</location>
    </subcellularLocation>
</comment>
<evidence type="ECO:0000256" key="5">
    <source>
        <dbReference type="RuleBase" id="RU367124"/>
    </source>
</evidence>
<sequence>MRLAFPLVAAVISSIILIDATNPGPHLFETNVSETDVDTSRLLRINDDNFDERAGPSVSGAKKLKSWLTSSKVTPVKLKKWLNKRKSADSVFRLMGLATTGSHLLFDRRFSAWLQYVEDLSKISNKKLSAISTLTSKYSDDALYKLIEKAKLTPQTESLATKLEAEHIQHWVAVRKDPDEVFRLFKLNMQQQDIFEHHLFPR</sequence>
<gene>
    <name evidence="6" type="ORF">PITG_16283</name>
</gene>
<keyword evidence="4 5" id="KW-0732">Signal</keyword>
<dbReference type="EMBL" id="DS028160">
    <property type="protein sequence ID" value="EEY64941.1"/>
    <property type="molecule type" value="Genomic_DNA"/>
</dbReference>
<dbReference type="GeneID" id="9465435"/>
<evidence type="ECO:0000313" key="7">
    <source>
        <dbReference type="Proteomes" id="UP000006643"/>
    </source>
</evidence>
<evidence type="ECO:0000256" key="4">
    <source>
        <dbReference type="ARBA" id="ARBA00022729"/>
    </source>
</evidence>